<comment type="caution">
    <text evidence="1">The sequence shown here is derived from an EMBL/GenBank/DDBJ whole genome shotgun (WGS) entry which is preliminary data.</text>
</comment>
<evidence type="ECO:0000313" key="1">
    <source>
        <dbReference type="EMBL" id="RNA23961.1"/>
    </source>
</evidence>
<name>A0A3M7RK93_BRAPC</name>
<dbReference type="AlphaFoldDB" id="A0A3M7RK93"/>
<proteinExistence type="predicted"/>
<accession>A0A3M7RK93</accession>
<protein>
    <submittedName>
        <fullName evidence="1">Uncharacterized protein</fullName>
    </submittedName>
</protein>
<dbReference type="EMBL" id="REGN01003191">
    <property type="protein sequence ID" value="RNA23961.1"/>
    <property type="molecule type" value="Genomic_DNA"/>
</dbReference>
<sequence length="59" mass="6596">MLLNRVSAGDSKKVCVHEKSFDLKVSTSLDSYLCPDLRCESSLRAMMLNKRSLPFGTCL</sequence>
<keyword evidence="2" id="KW-1185">Reference proteome</keyword>
<dbReference type="Proteomes" id="UP000276133">
    <property type="component" value="Unassembled WGS sequence"/>
</dbReference>
<organism evidence="1 2">
    <name type="scientific">Brachionus plicatilis</name>
    <name type="common">Marine rotifer</name>
    <name type="synonym">Brachionus muelleri</name>
    <dbReference type="NCBI Taxonomy" id="10195"/>
    <lineage>
        <taxon>Eukaryota</taxon>
        <taxon>Metazoa</taxon>
        <taxon>Spiralia</taxon>
        <taxon>Gnathifera</taxon>
        <taxon>Rotifera</taxon>
        <taxon>Eurotatoria</taxon>
        <taxon>Monogononta</taxon>
        <taxon>Pseudotrocha</taxon>
        <taxon>Ploima</taxon>
        <taxon>Brachionidae</taxon>
        <taxon>Brachionus</taxon>
    </lineage>
</organism>
<evidence type="ECO:0000313" key="2">
    <source>
        <dbReference type="Proteomes" id="UP000276133"/>
    </source>
</evidence>
<reference evidence="1 2" key="1">
    <citation type="journal article" date="2018" name="Sci. Rep.">
        <title>Genomic signatures of local adaptation to the degree of environmental predictability in rotifers.</title>
        <authorList>
            <person name="Franch-Gras L."/>
            <person name="Hahn C."/>
            <person name="Garcia-Roger E.M."/>
            <person name="Carmona M.J."/>
            <person name="Serra M."/>
            <person name="Gomez A."/>
        </authorList>
    </citation>
    <scope>NUCLEOTIDE SEQUENCE [LARGE SCALE GENOMIC DNA]</scope>
    <source>
        <strain evidence="1">HYR1</strain>
    </source>
</reference>
<gene>
    <name evidence="1" type="ORF">BpHYR1_027134</name>
</gene>